<name>B2TH75_PARPJ</name>
<evidence type="ECO:0000313" key="3">
    <source>
        <dbReference type="Proteomes" id="UP000001739"/>
    </source>
</evidence>
<accession>B2TH75</accession>
<keyword evidence="2" id="KW-0614">Plasmid</keyword>
<evidence type="ECO:0000256" key="1">
    <source>
        <dbReference type="SAM" id="SignalP"/>
    </source>
</evidence>
<organism evidence="2 3">
    <name type="scientific">Paraburkholderia phytofirmans (strain DSM 17436 / LMG 22146 / PsJN)</name>
    <name type="common">Burkholderia phytofirmans</name>
    <dbReference type="NCBI Taxonomy" id="398527"/>
    <lineage>
        <taxon>Bacteria</taxon>
        <taxon>Pseudomonadati</taxon>
        <taxon>Pseudomonadota</taxon>
        <taxon>Betaproteobacteria</taxon>
        <taxon>Burkholderiales</taxon>
        <taxon>Burkholderiaceae</taxon>
        <taxon>Paraburkholderia</taxon>
    </lineage>
</organism>
<geneLocation type="plasmid" evidence="2 3">
    <name>pBPHYT01</name>
</geneLocation>
<keyword evidence="1" id="KW-0732">Signal</keyword>
<dbReference type="RefSeq" id="WP_012430997.1">
    <property type="nucleotide sequence ID" value="NC_010679.1"/>
</dbReference>
<feature type="signal peptide" evidence="1">
    <location>
        <begin position="1"/>
        <end position="24"/>
    </location>
</feature>
<evidence type="ECO:0000313" key="2">
    <source>
        <dbReference type="EMBL" id="ACD21628.1"/>
    </source>
</evidence>
<dbReference type="AlphaFoldDB" id="B2TH75"/>
<dbReference type="OrthoDB" id="8908892at2"/>
<dbReference type="EMBL" id="CP001054">
    <property type="protein sequence ID" value="ACD21628.1"/>
    <property type="molecule type" value="Genomic_DNA"/>
</dbReference>
<gene>
    <name evidence="2" type="ordered locus">Bphyt_7343</name>
</gene>
<reference evidence="2 3" key="1">
    <citation type="journal article" date="2011" name="J. Bacteriol.">
        <title>Complete genome sequence of the plant growth-promoting endophyte Burkholderia phytofirmans strain PsJN.</title>
        <authorList>
            <person name="Weilharter A."/>
            <person name="Mitter B."/>
            <person name="Shin M.V."/>
            <person name="Chain P.S."/>
            <person name="Nowak J."/>
            <person name="Sessitsch A."/>
        </authorList>
    </citation>
    <scope>NUCLEOTIDE SEQUENCE [LARGE SCALE GENOMIC DNA]</scope>
    <source>
        <strain evidence="3">DSM 17436 / LMG 22146 / PsJN</strain>
        <plasmid evidence="2 3">pBPHYT01</plasmid>
    </source>
</reference>
<proteinExistence type="predicted"/>
<protein>
    <submittedName>
        <fullName evidence="2">Uncharacterized protein</fullName>
    </submittedName>
</protein>
<feature type="chain" id="PRO_5002780482" evidence="1">
    <location>
        <begin position="25"/>
        <end position="230"/>
    </location>
</feature>
<dbReference type="KEGG" id="bpy:Bphyt_7343"/>
<dbReference type="Proteomes" id="UP000001739">
    <property type="component" value="Plasmid pBPHYT01"/>
</dbReference>
<dbReference type="HOGENOM" id="CLU_1202992_0_0_4"/>
<sequence length="230" mass="24565" precursor="true">MRRLVKLFVTAMVYLALFSGAAQAQGTTSPLSLPANGDIQQSDYPCALVLCVLKPTDSKCVPVINWLEHSFIEKGKPWPTCNFAGSPGSSASYSAQPHVDCPSGFTPEQANSGYGSVYTGVCLRPVQTCATTGARAYTPSVAGAACYTYTYYDDNGYAQTTYFEYIIPPTGVTSYAMNVNVAATSTMPAYKNTFFFNLNGSTGQALAASIINSNANPNYSPYYNSSGSRH</sequence>